<dbReference type="AlphaFoldDB" id="A0AA88VE63"/>
<evidence type="ECO:0000256" key="4">
    <source>
        <dbReference type="ARBA" id="ARBA00023163"/>
    </source>
</evidence>
<evidence type="ECO:0000256" key="1">
    <source>
        <dbReference type="ARBA" id="ARBA00004123"/>
    </source>
</evidence>
<gene>
    <name evidence="8" type="ORF">RJ639_017969</name>
</gene>
<dbReference type="Pfam" id="PF01429">
    <property type="entry name" value="MBD"/>
    <property type="match status" value="1"/>
</dbReference>
<keyword evidence="2" id="KW-0805">Transcription regulation</keyword>
<dbReference type="Gene3D" id="3.30.890.10">
    <property type="entry name" value="Methyl-cpg-binding Protein 2, Chain A"/>
    <property type="match status" value="1"/>
</dbReference>
<keyword evidence="9" id="KW-1185">Reference proteome</keyword>
<feature type="domain" description="MBD" evidence="7">
    <location>
        <begin position="6"/>
        <end position="111"/>
    </location>
</feature>
<dbReference type="InterPro" id="IPR016177">
    <property type="entry name" value="DNA-bd_dom_sf"/>
</dbReference>
<protein>
    <recommendedName>
        <fullName evidence="7">MBD domain-containing protein</fullName>
    </recommendedName>
</protein>
<name>A0AA88VE63_9ASTE</name>
<evidence type="ECO:0000313" key="9">
    <source>
        <dbReference type="Proteomes" id="UP001188597"/>
    </source>
</evidence>
<keyword evidence="4" id="KW-0804">Transcription</keyword>
<dbReference type="Proteomes" id="UP001188597">
    <property type="component" value="Unassembled WGS sequence"/>
</dbReference>
<evidence type="ECO:0000256" key="5">
    <source>
        <dbReference type="ARBA" id="ARBA00023242"/>
    </source>
</evidence>
<evidence type="ECO:0000256" key="3">
    <source>
        <dbReference type="ARBA" id="ARBA00023125"/>
    </source>
</evidence>
<evidence type="ECO:0000259" key="7">
    <source>
        <dbReference type="PROSITE" id="PS50982"/>
    </source>
</evidence>
<feature type="compositionally biased region" description="Basic and acidic residues" evidence="6">
    <location>
        <begin position="111"/>
        <end position="123"/>
    </location>
</feature>
<evidence type="ECO:0000256" key="6">
    <source>
        <dbReference type="SAM" id="MobiDB-lite"/>
    </source>
</evidence>
<reference evidence="8" key="1">
    <citation type="submission" date="2022-12" db="EMBL/GenBank/DDBJ databases">
        <title>Draft genome assemblies for two species of Escallonia (Escalloniales).</title>
        <authorList>
            <person name="Chanderbali A."/>
            <person name="Dervinis C."/>
            <person name="Anghel I."/>
            <person name="Soltis D."/>
            <person name="Soltis P."/>
            <person name="Zapata F."/>
        </authorList>
    </citation>
    <scope>NUCLEOTIDE SEQUENCE</scope>
    <source>
        <strain evidence="8">UCBG64.0493</strain>
        <tissue evidence="8">Leaf</tissue>
    </source>
</reference>
<dbReference type="EMBL" id="JAVXUP010002190">
    <property type="protein sequence ID" value="KAK3004925.1"/>
    <property type="molecule type" value="Genomic_DNA"/>
</dbReference>
<keyword evidence="3" id="KW-0238">DNA-binding</keyword>
<accession>A0AA88VE63</accession>
<dbReference type="InterPro" id="IPR039622">
    <property type="entry name" value="MBD10/11"/>
</dbReference>
<evidence type="ECO:0000313" key="8">
    <source>
        <dbReference type="EMBL" id="KAK3004925.1"/>
    </source>
</evidence>
<feature type="compositionally biased region" description="Basic and acidic residues" evidence="6">
    <location>
        <begin position="147"/>
        <end position="205"/>
    </location>
</feature>
<comment type="subcellular location">
    <subcellularLocation>
        <location evidence="1">Nucleus</location>
    </subcellularLocation>
</comment>
<keyword evidence="5" id="KW-0539">Nucleus</keyword>
<sequence length="417" mass="45315">MASSGDMEIVSVELPAPPSWKKLCVELRGYAAAMKFSNLTCVDDMKSGLAHVTTVSLQVIPKKGGMPRKNEIIFIAPTGEEIKSQKQLEQYLKSNPGNPAIVEFDWGAGETPRRSARISEKAKATPPPTEAEPPKKRARRSSGAKKGNKEMEAVTEQTEMKKNVEIQDAAVTDKKNEEEGTRQEKDVHASREFQIEHKSKAHEESAEMSIPDAKTDKNDPEEVGKKDVPSQNETKETEEGGAEVVAADKSTNSIGGTDREENVEDNQVSGEVELTRGLPAKTNGTNDEKQTELISVAVETNNRSEKEMFNGGELVEEKRANLLLINHEPSGLMSRYHGCHDTILKPEVLQLAGKGELLGSNFPATASGTASASASASVEASHHPAVSLESSLHSSVPLETSMNDDVKRISFEFMKPV</sequence>
<feature type="compositionally biased region" description="Basic and acidic residues" evidence="6">
    <location>
        <begin position="213"/>
        <end position="238"/>
    </location>
</feature>
<comment type="caution">
    <text evidence="8">The sequence shown here is derived from an EMBL/GenBank/DDBJ whole genome shotgun (WGS) entry which is preliminary data.</text>
</comment>
<dbReference type="PANTHER" id="PTHR33729:SF12">
    <property type="entry name" value="MBD DOMAIN-CONTAINING PROTEIN"/>
    <property type="match status" value="1"/>
</dbReference>
<dbReference type="SUPFAM" id="SSF54171">
    <property type="entry name" value="DNA-binding domain"/>
    <property type="match status" value="1"/>
</dbReference>
<dbReference type="GO" id="GO:0003677">
    <property type="term" value="F:DNA binding"/>
    <property type="evidence" value="ECO:0007669"/>
    <property type="project" value="UniProtKB-KW"/>
</dbReference>
<proteinExistence type="predicted"/>
<dbReference type="GO" id="GO:0005634">
    <property type="term" value="C:nucleus"/>
    <property type="evidence" value="ECO:0007669"/>
    <property type="project" value="UniProtKB-SubCell"/>
</dbReference>
<organism evidence="8 9">
    <name type="scientific">Escallonia herrerae</name>
    <dbReference type="NCBI Taxonomy" id="1293975"/>
    <lineage>
        <taxon>Eukaryota</taxon>
        <taxon>Viridiplantae</taxon>
        <taxon>Streptophyta</taxon>
        <taxon>Embryophyta</taxon>
        <taxon>Tracheophyta</taxon>
        <taxon>Spermatophyta</taxon>
        <taxon>Magnoliopsida</taxon>
        <taxon>eudicotyledons</taxon>
        <taxon>Gunneridae</taxon>
        <taxon>Pentapetalae</taxon>
        <taxon>asterids</taxon>
        <taxon>campanulids</taxon>
        <taxon>Escalloniales</taxon>
        <taxon>Escalloniaceae</taxon>
        <taxon>Escallonia</taxon>
    </lineage>
</organism>
<dbReference type="PANTHER" id="PTHR33729">
    <property type="entry name" value="METHYL-CPG BINDING DOMAIN CONTAINING PROTEIN, EXPRESSED"/>
    <property type="match status" value="1"/>
</dbReference>
<dbReference type="InterPro" id="IPR001739">
    <property type="entry name" value="Methyl_CpG_DNA-bd"/>
</dbReference>
<evidence type="ECO:0000256" key="2">
    <source>
        <dbReference type="ARBA" id="ARBA00023015"/>
    </source>
</evidence>
<feature type="region of interest" description="Disordered" evidence="6">
    <location>
        <begin position="103"/>
        <end position="270"/>
    </location>
</feature>
<dbReference type="PROSITE" id="PS50982">
    <property type="entry name" value="MBD"/>
    <property type="match status" value="1"/>
</dbReference>